<dbReference type="InterPro" id="IPR008979">
    <property type="entry name" value="Galactose-bd-like_sf"/>
</dbReference>
<feature type="chain" id="PRO_5030649761" description="Fibronectin type-III domain-containing protein" evidence="2">
    <location>
        <begin position="24"/>
        <end position="1024"/>
    </location>
</feature>
<dbReference type="SUPFAM" id="SSF49899">
    <property type="entry name" value="Concanavalin A-like lectins/glucanases"/>
    <property type="match status" value="1"/>
</dbReference>
<dbReference type="InterPro" id="IPR013320">
    <property type="entry name" value="ConA-like_dom_sf"/>
</dbReference>
<dbReference type="PROSITE" id="PS50853">
    <property type="entry name" value="FN3"/>
    <property type="match status" value="1"/>
</dbReference>
<evidence type="ECO:0000313" key="5">
    <source>
        <dbReference type="EMBL" id="CAD9685501.1"/>
    </source>
</evidence>
<dbReference type="InterPro" id="IPR003961">
    <property type="entry name" value="FN3_dom"/>
</dbReference>
<dbReference type="InterPro" id="IPR056573">
    <property type="entry name" value="Lectin_L-type_dom"/>
</dbReference>
<dbReference type="Gene3D" id="2.60.120.200">
    <property type="match status" value="1"/>
</dbReference>
<dbReference type="InterPro" id="IPR013783">
    <property type="entry name" value="Ig-like_fold"/>
</dbReference>
<dbReference type="Gene3D" id="2.60.40.10">
    <property type="entry name" value="Immunoglobulins"/>
    <property type="match status" value="1"/>
</dbReference>
<keyword evidence="2" id="KW-0732">Signal</keyword>
<dbReference type="PANTHER" id="PTHR12223:SF19">
    <property type="entry name" value="LEGUME LECTIN DOMAIN-CONTAINING PROTEIN"/>
    <property type="match status" value="1"/>
</dbReference>
<dbReference type="InterPro" id="IPR036116">
    <property type="entry name" value="FN3_sf"/>
</dbReference>
<evidence type="ECO:0000259" key="4">
    <source>
        <dbReference type="PROSITE" id="PS50853"/>
    </source>
</evidence>
<dbReference type="Pfam" id="PF00139">
    <property type="entry name" value="Lectin_legB"/>
    <property type="match status" value="1"/>
</dbReference>
<dbReference type="InterPro" id="IPR002909">
    <property type="entry name" value="IPT_dom"/>
</dbReference>
<dbReference type="InterPro" id="IPR001220">
    <property type="entry name" value="Legume_lectin_dom"/>
</dbReference>
<dbReference type="SUPFAM" id="SSF49785">
    <property type="entry name" value="Galactose-binding domain-like"/>
    <property type="match status" value="1"/>
</dbReference>
<dbReference type="InterPro" id="IPR051136">
    <property type="entry name" value="Intracellular_Lectin-GPT"/>
</dbReference>
<proteinExistence type="predicted"/>
<evidence type="ECO:0000259" key="3">
    <source>
        <dbReference type="PROSITE" id="PS50022"/>
    </source>
</evidence>
<dbReference type="PROSITE" id="PS00307">
    <property type="entry name" value="LECTIN_LEGUME_BETA"/>
    <property type="match status" value="1"/>
</dbReference>
<evidence type="ECO:0000256" key="1">
    <source>
        <dbReference type="ARBA" id="ARBA00022734"/>
    </source>
</evidence>
<protein>
    <recommendedName>
        <fullName evidence="6">Fibronectin type-III domain-containing protein</fullName>
    </recommendedName>
</protein>
<keyword evidence="1" id="KW-0430">Lectin</keyword>
<dbReference type="InterPro" id="IPR014756">
    <property type="entry name" value="Ig_E-set"/>
</dbReference>
<dbReference type="Pfam" id="PF00754">
    <property type="entry name" value="F5_F8_type_C"/>
    <property type="match status" value="1"/>
</dbReference>
<dbReference type="SUPFAM" id="SSF81296">
    <property type="entry name" value="E set domains"/>
    <property type="match status" value="1"/>
</dbReference>
<evidence type="ECO:0008006" key="6">
    <source>
        <dbReference type="Google" id="ProtNLM"/>
    </source>
</evidence>
<dbReference type="PROSITE" id="PS50022">
    <property type="entry name" value="FA58C_3"/>
    <property type="match status" value="1"/>
</dbReference>
<reference evidence="5" key="1">
    <citation type="submission" date="2021-01" db="EMBL/GenBank/DDBJ databases">
        <authorList>
            <person name="Corre E."/>
            <person name="Pelletier E."/>
            <person name="Niang G."/>
            <person name="Scheremetjew M."/>
            <person name="Finn R."/>
            <person name="Kale V."/>
            <person name="Holt S."/>
            <person name="Cochrane G."/>
            <person name="Meng A."/>
            <person name="Brown T."/>
            <person name="Cohen L."/>
        </authorList>
    </citation>
    <scope>NUCLEOTIDE SEQUENCE</scope>
    <source>
        <strain evidence="5">CCMP1243</strain>
    </source>
</reference>
<dbReference type="EMBL" id="HBHJ01014779">
    <property type="protein sequence ID" value="CAD9685501.1"/>
    <property type="molecule type" value="Transcribed_RNA"/>
</dbReference>
<dbReference type="AlphaFoldDB" id="A0A7S2RZZ2"/>
<dbReference type="SUPFAM" id="SSF49265">
    <property type="entry name" value="Fibronectin type III"/>
    <property type="match status" value="1"/>
</dbReference>
<dbReference type="CDD" id="cd01951">
    <property type="entry name" value="lectin_L-type"/>
    <property type="match status" value="1"/>
</dbReference>
<dbReference type="InterPro" id="IPR000421">
    <property type="entry name" value="FA58C"/>
</dbReference>
<dbReference type="GO" id="GO:0030246">
    <property type="term" value="F:carbohydrate binding"/>
    <property type="evidence" value="ECO:0007669"/>
    <property type="project" value="UniProtKB-KW"/>
</dbReference>
<dbReference type="CDD" id="cd00063">
    <property type="entry name" value="FN3"/>
    <property type="match status" value="1"/>
</dbReference>
<dbReference type="Pfam" id="PF01833">
    <property type="entry name" value="TIG"/>
    <property type="match status" value="1"/>
</dbReference>
<feature type="domain" description="F5/8 type C" evidence="3">
    <location>
        <begin position="121"/>
        <end position="275"/>
    </location>
</feature>
<accession>A0A7S2RZZ2</accession>
<gene>
    <name evidence="5" type="ORF">RMAR1173_LOCUS9715</name>
</gene>
<feature type="domain" description="Fibronectin type-III" evidence="4">
    <location>
        <begin position="490"/>
        <end position="592"/>
    </location>
</feature>
<organism evidence="5">
    <name type="scientific">Rhizochromulina marina</name>
    <dbReference type="NCBI Taxonomy" id="1034831"/>
    <lineage>
        <taxon>Eukaryota</taxon>
        <taxon>Sar</taxon>
        <taxon>Stramenopiles</taxon>
        <taxon>Ochrophyta</taxon>
        <taxon>Dictyochophyceae</taxon>
        <taxon>Rhizochromulinales</taxon>
        <taxon>Rhizochromulina</taxon>
    </lineage>
</organism>
<dbReference type="PANTHER" id="PTHR12223">
    <property type="entry name" value="VESICULAR MANNOSE-BINDING LECTIN"/>
    <property type="match status" value="1"/>
</dbReference>
<name>A0A7S2RZZ2_9STRA</name>
<evidence type="ECO:0000256" key="2">
    <source>
        <dbReference type="SAM" id="SignalP"/>
    </source>
</evidence>
<feature type="signal peptide" evidence="2">
    <location>
        <begin position="1"/>
        <end position="23"/>
    </location>
</feature>
<dbReference type="Gene3D" id="2.60.120.260">
    <property type="entry name" value="Galactose-binding domain-like"/>
    <property type="match status" value="1"/>
</dbReference>
<sequence>MDGSGRRRLLLAVALGLLCRGSSQDAQATQSSRHVRVSWDFDQELEGWAAASQTEMNAQIYPMGGELRGSVRGPLPHFDSPRMALLVDDRHHLVLRMRYTGQAKFGRAIFRTGGTGLPPATETMDHQLSDWSLQQEELSVVHSSHGSSADKLIDGDMNTGWIAPVAHDAWVVLDLGAYLEVTAIDVLITGRESSSSTGNRPRSVRLQRSESAYGDFRNVHSFTLRNENISSTNATEPDWQRFDGFSGRGRFWRVYVEDNWGGHSIQIQEVRLHGVRDDLVAIDFPIRGDGQWRTVALPVYDYLMGFISQIRIHPAVAIPFEQGVTEGGPAPMLGNSFSVDWIRVAVAPSVRQVVGCLDKFSTQPSLDPPTADLEPQEVKINGFLSKVKTVHGDISSTYPYAGTYNCLRRGGERITLRGRHLGTTVAPPTIAVAGRPCTDVMVEVDEEQASCLLPPAAVQGPFTELLVEVRLGDLPDLLVSLPYLSYQVPPPVTLRPELRNLAAHSLDVVWSPPGDYWSHVTVTGYVVVIREIGGREVGAEKRVVVGNVTTTTIIDLKPDTLYAAAVASLVESQTDEEWTELDLYGRRAALPGALESALSLETNATATLRWDIEFLSFNANATVNHSSSDSNVQLGPSGVVGGEGSYGIRLVGDANIENCNQSIVCCDGYNASYGLSSCKSEAFTCSQIGSVDPYYINGQSTREVPYSDPDYHLSFSPYGEKPSKGPSKQILRYKQVDLRPTAPAAACGPGLRLSGSKARQAGSAWYARMLNVREGFDTIFTFRVAEGSLRCNLMDDTYTHCRARGGDGLAFVIQAQSPLALGAGGAGLGYTGIHNSLAVEFDTYFNEELLEPYENHIAVHTRGWRHGNSANQSYALASSIQVPDLARDVHTARVVYRPVLDPATLFSSRFETSALHTHFLTNADHANGGMADFGAGVGQLEIYLDDLASPVLITPLDLGGLLHLDHGRAWVGFTGSTGHQTFQTQDILSWRLNQLRTDPLYEPAVVVNGVGAHACADSGLCVHM</sequence>
<dbReference type="InterPro" id="IPR019825">
    <property type="entry name" value="Lectin_legB_Mn/Ca_BS"/>
</dbReference>
<dbReference type="CDD" id="cd00603">
    <property type="entry name" value="IPT_PCSR"/>
    <property type="match status" value="1"/>
</dbReference>